<evidence type="ECO:0000256" key="4">
    <source>
        <dbReference type="ARBA" id="ARBA00022692"/>
    </source>
</evidence>
<dbReference type="PANTHER" id="PTHR34390:SF1">
    <property type="entry name" value="SUCCINATE TRANSPORTER SUBUNIT YJJB-RELATED"/>
    <property type="match status" value="1"/>
</dbReference>
<evidence type="ECO:0000259" key="9">
    <source>
        <dbReference type="Pfam" id="PF12821"/>
    </source>
</evidence>
<evidence type="ECO:0000256" key="6">
    <source>
        <dbReference type="ARBA" id="ARBA00023136"/>
    </source>
</evidence>
<evidence type="ECO:0000313" key="10">
    <source>
        <dbReference type="EMBL" id="MFB9768975.1"/>
    </source>
</evidence>
<dbReference type="PANTHER" id="PTHR34390">
    <property type="entry name" value="UPF0442 PROTEIN YJJB-RELATED"/>
    <property type="match status" value="1"/>
</dbReference>
<evidence type="ECO:0000256" key="7">
    <source>
        <dbReference type="ARBA" id="ARBA00034125"/>
    </source>
</evidence>
<dbReference type="InterPro" id="IPR024528">
    <property type="entry name" value="ThrE_2"/>
</dbReference>
<keyword evidence="2" id="KW-1003">Cell membrane</keyword>
<evidence type="ECO:0000313" key="11">
    <source>
        <dbReference type="Proteomes" id="UP001589691"/>
    </source>
</evidence>
<evidence type="ECO:0000256" key="3">
    <source>
        <dbReference type="ARBA" id="ARBA00022519"/>
    </source>
</evidence>
<dbReference type="EMBL" id="JBHLZY010000008">
    <property type="protein sequence ID" value="MFB9768975.1"/>
    <property type="molecule type" value="Genomic_DNA"/>
</dbReference>
<comment type="similarity">
    <text evidence="7">Belongs to the ThrE exporter (TC 2.A.79) family.</text>
</comment>
<evidence type="ECO:0000256" key="2">
    <source>
        <dbReference type="ARBA" id="ARBA00022475"/>
    </source>
</evidence>
<keyword evidence="5 8" id="KW-1133">Transmembrane helix</keyword>
<protein>
    <submittedName>
        <fullName evidence="10">Threonine/serine exporter family protein</fullName>
    </submittedName>
</protein>
<sequence>MLTWLLTTGLLQLILAYLATAGFAVILNIPRRAVNLSGWVGAAGWLTYEILYQTLPVSVNGKLAIGNLVAAIVIGVTSGLAAHYKRMPMIIFNIPSLVPLVPGGQSYRVVRNLVTGQPQLANHYLGQVVIIAGVIAIGFLIAELINQLIFGTGRRAQGH</sequence>
<comment type="subcellular location">
    <subcellularLocation>
        <location evidence="1">Cell membrane</location>
        <topology evidence="1">Multi-pass membrane protein</topology>
    </subcellularLocation>
</comment>
<keyword evidence="4 8" id="KW-0812">Transmembrane</keyword>
<organism evidence="10 11">
    <name type="scientific">Lactiplantibacillus modestisalitolerans</name>
    <dbReference type="NCBI Taxonomy" id="1457219"/>
    <lineage>
        <taxon>Bacteria</taxon>
        <taxon>Bacillati</taxon>
        <taxon>Bacillota</taxon>
        <taxon>Bacilli</taxon>
        <taxon>Lactobacillales</taxon>
        <taxon>Lactobacillaceae</taxon>
        <taxon>Lactiplantibacillus</taxon>
    </lineage>
</organism>
<feature type="transmembrane region" description="Helical" evidence="8">
    <location>
        <begin position="63"/>
        <end position="84"/>
    </location>
</feature>
<dbReference type="RefSeq" id="WP_137643088.1">
    <property type="nucleotide sequence ID" value="NZ_BJEA01000013.1"/>
</dbReference>
<feature type="transmembrane region" description="Helical" evidence="8">
    <location>
        <begin position="34"/>
        <end position="51"/>
    </location>
</feature>
<gene>
    <name evidence="10" type="ORF">ACFFLI_03685</name>
</gene>
<keyword evidence="11" id="KW-1185">Reference proteome</keyword>
<dbReference type="Pfam" id="PF12821">
    <property type="entry name" value="ThrE_2"/>
    <property type="match status" value="1"/>
</dbReference>
<feature type="transmembrane region" description="Helical" evidence="8">
    <location>
        <begin position="124"/>
        <end position="145"/>
    </location>
</feature>
<dbReference type="Proteomes" id="UP001589691">
    <property type="component" value="Unassembled WGS sequence"/>
</dbReference>
<feature type="domain" description="Threonine/Serine exporter ThrE" evidence="9">
    <location>
        <begin position="12"/>
        <end position="145"/>
    </location>
</feature>
<comment type="caution">
    <text evidence="10">The sequence shown here is derived from an EMBL/GenBank/DDBJ whole genome shotgun (WGS) entry which is preliminary data.</text>
</comment>
<accession>A0ABV5WS56</accession>
<proteinExistence type="inferred from homology"/>
<name>A0ABV5WS56_9LACO</name>
<reference evidence="10 11" key="1">
    <citation type="submission" date="2024-09" db="EMBL/GenBank/DDBJ databases">
        <authorList>
            <person name="Sun Q."/>
            <person name="Mori K."/>
        </authorList>
    </citation>
    <scope>NUCLEOTIDE SEQUENCE [LARGE SCALE GENOMIC DNA]</scope>
    <source>
        <strain evidence="10 11">TBRC 4576</strain>
    </source>
</reference>
<keyword evidence="3" id="KW-0997">Cell inner membrane</keyword>
<evidence type="ECO:0000256" key="8">
    <source>
        <dbReference type="SAM" id="Phobius"/>
    </source>
</evidence>
<evidence type="ECO:0000256" key="5">
    <source>
        <dbReference type="ARBA" id="ARBA00022989"/>
    </source>
</evidence>
<evidence type="ECO:0000256" key="1">
    <source>
        <dbReference type="ARBA" id="ARBA00004651"/>
    </source>
</evidence>
<keyword evidence="6 8" id="KW-0472">Membrane</keyword>
<dbReference type="InterPro" id="IPR050539">
    <property type="entry name" value="ThrE_Dicarb/AminoAcid_Exp"/>
</dbReference>